<sequence>DLANGVQLITHFNYSDRNHIENSTDFSFFYRETREYSANLPDNPYLSDYPLYDQKSVSFTLNINYTHQYFYRVKNGVKTMVNSIYPTFRIIYTKGVKDIFQSSADFDYLEFGMDQTVDLGIFSELGWNVTTGRYLNQKHIHFPDFKHFNTHEIPVQFNGFQNAFTLLEYYRYSTPEYFIEAHLQYSTPFLVLKRLPFFSQRLWKENLYAGYLHLPDFSHYMELGYGLSDIFLVADAGIFFGFENGKYEKFGFRLNLKFGE</sequence>
<gene>
    <name evidence="1" type="ORF">S06H3_27286</name>
</gene>
<dbReference type="InterPro" id="IPR043741">
    <property type="entry name" value="DUF5686"/>
</dbReference>
<protein>
    <recommendedName>
        <fullName evidence="2">Bacterial surface antigen (D15) domain-containing protein</fullName>
    </recommendedName>
</protein>
<evidence type="ECO:0000313" key="1">
    <source>
        <dbReference type="EMBL" id="GAI20023.1"/>
    </source>
</evidence>
<reference evidence="1" key="1">
    <citation type="journal article" date="2014" name="Front. Microbiol.">
        <title>High frequency of phylogenetically diverse reductive dehalogenase-homologous genes in deep subseafloor sedimentary metagenomes.</title>
        <authorList>
            <person name="Kawai M."/>
            <person name="Futagami T."/>
            <person name="Toyoda A."/>
            <person name="Takaki Y."/>
            <person name="Nishi S."/>
            <person name="Hori S."/>
            <person name="Arai W."/>
            <person name="Tsubouchi T."/>
            <person name="Morono Y."/>
            <person name="Uchiyama I."/>
            <person name="Ito T."/>
            <person name="Fujiyama A."/>
            <person name="Inagaki F."/>
            <person name="Takami H."/>
        </authorList>
    </citation>
    <scope>NUCLEOTIDE SEQUENCE</scope>
    <source>
        <strain evidence="1">Expedition CK06-06</strain>
    </source>
</reference>
<proteinExistence type="predicted"/>
<dbReference type="EMBL" id="BARV01015819">
    <property type="protein sequence ID" value="GAI20023.1"/>
    <property type="molecule type" value="Genomic_DNA"/>
</dbReference>
<name>X1LLS6_9ZZZZ</name>
<feature type="non-terminal residue" evidence="1">
    <location>
        <position position="1"/>
    </location>
</feature>
<accession>X1LLS6</accession>
<comment type="caution">
    <text evidence="1">The sequence shown here is derived from an EMBL/GenBank/DDBJ whole genome shotgun (WGS) entry which is preliminary data.</text>
</comment>
<evidence type="ECO:0008006" key="2">
    <source>
        <dbReference type="Google" id="ProtNLM"/>
    </source>
</evidence>
<organism evidence="1">
    <name type="scientific">marine sediment metagenome</name>
    <dbReference type="NCBI Taxonomy" id="412755"/>
    <lineage>
        <taxon>unclassified sequences</taxon>
        <taxon>metagenomes</taxon>
        <taxon>ecological metagenomes</taxon>
    </lineage>
</organism>
<dbReference type="Pfam" id="PF18939">
    <property type="entry name" value="DUF5686"/>
    <property type="match status" value="1"/>
</dbReference>
<dbReference type="AlphaFoldDB" id="X1LLS6"/>